<evidence type="ECO:0000259" key="5">
    <source>
        <dbReference type="SMART" id="SM00507"/>
    </source>
</evidence>
<comment type="similarity">
    <text evidence="3">Belongs to the HNH nuclease family.</text>
</comment>
<dbReference type="PANTHER" id="PTHR41286:SF1">
    <property type="entry name" value="HNH NUCLEASE YAJD-RELATED"/>
    <property type="match status" value="1"/>
</dbReference>
<organism evidence="7 8">
    <name type="scientific">Lactiplantibacillus fabifermentans T30PCM01</name>
    <dbReference type="NCBI Taxonomy" id="1400520"/>
    <lineage>
        <taxon>Bacteria</taxon>
        <taxon>Bacillati</taxon>
        <taxon>Bacillota</taxon>
        <taxon>Bacilli</taxon>
        <taxon>Lactobacillales</taxon>
        <taxon>Lactobacillaceae</taxon>
        <taxon>Lactiplantibacillus</taxon>
    </lineage>
</organism>
<dbReference type="InterPro" id="IPR002711">
    <property type="entry name" value="HNH"/>
</dbReference>
<dbReference type="PATRIC" id="fig|1400520.3.peg.2126"/>
<protein>
    <recommendedName>
        <fullName evidence="4">Putative HNH nuclease YajD</fullName>
    </recommendedName>
</protein>
<dbReference type="Proteomes" id="UP000019247">
    <property type="component" value="Unassembled WGS sequence"/>
</dbReference>
<evidence type="ECO:0000256" key="2">
    <source>
        <dbReference type="ARBA" id="ARBA00022801"/>
    </source>
</evidence>
<comment type="caution">
    <text evidence="7">The sequence shown here is derived from an EMBL/GenBank/DDBJ whole genome shotgun (WGS) entry which is preliminary data.</text>
</comment>
<evidence type="ECO:0000256" key="4">
    <source>
        <dbReference type="ARBA" id="ARBA00040194"/>
    </source>
</evidence>
<dbReference type="GO" id="GO:0016787">
    <property type="term" value="F:hydrolase activity"/>
    <property type="evidence" value="ECO:0007669"/>
    <property type="project" value="UniProtKB-KW"/>
</dbReference>
<dbReference type="STRING" id="1400520.LFAB_00200"/>
<gene>
    <name evidence="7" type="ORF">LFAB_00200</name>
    <name evidence="6" type="ORF">LFAB_10905</name>
</gene>
<dbReference type="GO" id="GO:0008270">
    <property type="term" value="F:zinc ion binding"/>
    <property type="evidence" value="ECO:0007669"/>
    <property type="project" value="InterPro"/>
</dbReference>
<dbReference type="RefSeq" id="WP_033613443.1">
    <property type="nucleotide sequence ID" value="NZ_KK036456.1"/>
</dbReference>
<dbReference type="eggNOG" id="COG1403">
    <property type="taxonomic scope" value="Bacteria"/>
</dbReference>
<reference evidence="7 8" key="1">
    <citation type="journal article" date="2014" name="Genome Announc.">
        <title>Genome Sequence of Lactobacillus fabifermentans Strain T30PCM01, Isolated from Fermenting Grape Marc.</title>
        <authorList>
            <person name="Treu L."/>
            <person name="Vendramin V."/>
            <person name="Bovo B."/>
            <person name="Giacomini A."/>
            <person name="Corich V."/>
            <person name="Campanaro S."/>
        </authorList>
    </citation>
    <scope>NUCLEOTIDE SEQUENCE [LARGE SCALE GENOMIC DNA]</scope>
    <source>
        <strain evidence="7 8">T30PCM01</strain>
    </source>
</reference>
<dbReference type="EMBL" id="AWWK01000051">
    <property type="protein sequence ID" value="ETY73744.1"/>
    <property type="molecule type" value="Genomic_DNA"/>
</dbReference>
<dbReference type="Pfam" id="PF01844">
    <property type="entry name" value="HNH"/>
    <property type="match status" value="1"/>
</dbReference>
<dbReference type="HOGENOM" id="CLU_108879_9_0_9"/>
<sequence>DESKYQQFYKSSAWRKLSRRFLESNPVCVQCYQDGVIRKADVVDHVIEIKDDWPRRLDESNLQPLCYRHHNRKTGLVREQRKHQTK</sequence>
<dbReference type="PANTHER" id="PTHR41286">
    <property type="entry name" value="HNH NUCLEASE YAJD-RELATED"/>
    <property type="match status" value="1"/>
</dbReference>
<evidence type="ECO:0000313" key="8">
    <source>
        <dbReference type="Proteomes" id="UP000019247"/>
    </source>
</evidence>
<keyword evidence="1" id="KW-0540">Nuclease</keyword>
<dbReference type="GO" id="GO:0005829">
    <property type="term" value="C:cytosol"/>
    <property type="evidence" value="ECO:0007669"/>
    <property type="project" value="TreeGrafter"/>
</dbReference>
<dbReference type="GO" id="GO:0003676">
    <property type="term" value="F:nucleic acid binding"/>
    <property type="evidence" value="ECO:0007669"/>
    <property type="project" value="InterPro"/>
</dbReference>
<evidence type="ECO:0000256" key="3">
    <source>
        <dbReference type="ARBA" id="ARBA00038412"/>
    </source>
</evidence>
<proteinExistence type="inferred from homology"/>
<name>W6TAX5_9LACO</name>
<evidence type="ECO:0000256" key="1">
    <source>
        <dbReference type="ARBA" id="ARBA00022722"/>
    </source>
</evidence>
<dbReference type="InterPro" id="IPR003615">
    <property type="entry name" value="HNH_nuc"/>
</dbReference>
<evidence type="ECO:0000313" key="7">
    <source>
        <dbReference type="EMBL" id="ETY75742.1"/>
    </source>
</evidence>
<dbReference type="SMART" id="SM00507">
    <property type="entry name" value="HNHc"/>
    <property type="match status" value="1"/>
</dbReference>
<evidence type="ECO:0000313" key="6">
    <source>
        <dbReference type="EMBL" id="ETY73744.1"/>
    </source>
</evidence>
<feature type="domain" description="HNH nuclease" evidence="5">
    <location>
        <begin position="17"/>
        <end position="71"/>
    </location>
</feature>
<keyword evidence="7" id="KW-0255">Endonuclease</keyword>
<dbReference type="CDD" id="cd00085">
    <property type="entry name" value="HNHc"/>
    <property type="match status" value="1"/>
</dbReference>
<dbReference type="EMBL" id="AWWK01000002">
    <property type="protein sequence ID" value="ETY75742.1"/>
    <property type="molecule type" value="Genomic_DNA"/>
</dbReference>
<keyword evidence="2" id="KW-0378">Hydrolase</keyword>
<dbReference type="GO" id="GO:0004519">
    <property type="term" value="F:endonuclease activity"/>
    <property type="evidence" value="ECO:0007669"/>
    <property type="project" value="UniProtKB-KW"/>
</dbReference>
<dbReference type="Gene3D" id="1.10.30.50">
    <property type="match status" value="1"/>
</dbReference>
<dbReference type="OrthoDB" id="9811997at2"/>
<dbReference type="AlphaFoldDB" id="W6TAX5"/>
<feature type="non-terminal residue" evidence="7">
    <location>
        <position position="1"/>
    </location>
</feature>
<accession>W6TAX5</accession>